<comment type="catalytic activity">
    <reaction evidence="1">
        <text>All bonds known to be hydrolyzed by this endopeptidase have arginine in P1 and an acidic residue in P4. P6 is often occupied by an acidic residue or by a hydroxy-amino-acid residue, the phosphorylation of which enhances cleavage.</text>
        <dbReference type="EC" id="3.4.22.49"/>
    </reaction>
</comment>
<evidence type="ECO:0000256" key="5">
    <source>
        <dbReference type="SAM" id="MobiDB-lite"/>
    </source>
</evidence>
<feature type="domain" description="Peptidase C50" evidence="6">
    <location>
        <begin position="1878"/>
        <end position="1967"/>
    </location>
</feature>
<keyword evidence="3" id="KW-0378">Hydrolase</keyword>
<feature type="compositionally biased region" description="Low complexity" evidence="5">
    <location>
        <begin position="208"/>
        <end position="224"/>
    </location>
</feature>
<proteinExistence type="predicted"/>
<dbReference type="InterPro" id="IPR030397">
    <property type="entry name" value="SEPARIN_core_dom"/>
</dbReference>
<evidence type="ECO:0000313" key="7">
    <source>
        <dbReference type="EMBL" id="ORY40996.1"/>
    </source>
</evidence>
<organism evidence="7 8">
    <name type="scientific">Rhizoclosmatium globosum</name>
    <dbReference type="NCBI Taxonomy" id="329046"/>
    <lineage>
        <taxon>Eukaryota</taxon>
        <taxon>Fungi</taxon>
        <taxon>Fungi incertae sedis</taxon>
        <taxon>Chytridiomycota</taxon>
        <taxon>Chytridiomycota incertae sedis</taxon>
        <taxon>Chytridiomycetes</taxon>
        <taxon>Chytridiales</taxon>
        <taxon>Chytriomycetaceae</taxon>
        <taxon>Rhizoclosmatium</taxon>
    </lineage>
</organism>
<dbReference type="Gene3D" id="1.25.40.10">
    <property type="entry name" value="Tetratricopeptide repeat domain"/>
    <property type="match status" value="1"/>
</dbReference>
<dbReference type="EC" id="3.4.22.49" evidence="2"/>
<feature type="non-terminal residue" evidence="7">
    <location>
        <position position="2053"/>
    </location>
</feature>
<evidence type="ECO:0000256" key="1">
    <source>
        <dbReference type="ARBA" id="ARBA00000451"/>
    </source>
</evidence>
<feature type="region of interest" description="Disordered" evidence="5">
    <location>
        <begin position="1"/>
        <end position="67"/>
    </location>
</feature>
<feature type="compositionally biased region" description="Polar residues" evidence="5">
    <location>
        <begin position="1"/>
        <end position="26"/>
    </location>
</feature>
<dbReference type="SUPFAM" id="SSF48452">
    <property type="entry name" value="TPR-like"/>
    <property type="match status" value="1"/>
</dbReference>
<dbReference type="InterPro" id="IPR005314">
    <property type="entry name" value="Peptidase_C50"/>
</dbReference>
<evidence type="ECO:0000256" key="3">
    <source>
        <dbReference type="ARBA" id="ARBA00022801"/>
    </source>
</evidence>
<dbReference type="GO" id="GO:0051307">
    <property type="term" value="P:meiotic chromosome separation"/>
    <property type="evidence" value="ECO:0007669"/>
    <property type="project" value="TreeGrafter"/>
</dbReference>
<reference evidence="7 8" key="1">
    <citation type="submission" date="2016-07" db="EMBL/GenBank/DDBJ databases">
        <title>Pervasive Adenine N6-methylation of Active Genes in Fungi.</title>
        <authorList>
            <consortium name="DOE Joint Genome Institute"/>
            <person name="Mondo S.J."/>
            <person name="Dannebaum R.O."/>
            <person name="Kuo R.C."/>
            <person name="Labutti K."/>
            <person name="Haridas S."/>
            <person name="Kuo A."/>
            <person name="Salamov A."/>
            <person name="Ahrendt S.R."/>
            <person name="Lipzen A."/>
            <person name="Sullivan W."/>
            <person name="Andreopoulos W.B."/>
            <person name="Clum A."/>
            <person name="Lindquist E."/>
            <person name="Daum C."/>
            <person name="Ramamoorthy G.K."/>
            <person name="Gryganskyi A."/>
            <person name="Culley D."/>
            <person name="Magnuson J.K."/>
            <person name="James T.Y."/>
            <person name="O'Malley M.A."/>
            <person name="Stajich J.E."/>
            <person name="Spatafora J.W."/>
            <person name="Visel A."/>
            <person name="Grigoriev I.V."/>
        </authorList>
    </citation>
    <scope>NUCLEOTIDE SEQUENCE [LARGE SCALE GENOMIC DNA]</scope>
    <source>
        <strain evidence="7 8">JEL800</strain>
    </source>
</reference>
<dbReference type="Proteomes" id="UP000193642">
    <property type="component" value="Unassembled WGS sequence"/>
</dbReference>
<evidence type="ECO:0000313" key="8">
    <source>
        <dbReference type="Proteomes" id="UP000193642"/>
    </source>
</evidence>
<dbReference type="EMBL" id="MCGO01000033">
    <property type="protein sequence ID" value="ORY40996.1"/>
    <property type="molecule type" value="Genomic_DNA"/>
</dbReference>
<keyword evidence="4" id="KW-0159">Chromosome partition</keyword>
<dbReference type="PROSITE" id="PS51700">
    <property type="entry name" value="SEPARIN"/>
    <property type="match status" value="1"/>
</dbReference>
<feature type="region of interest" description="Disordered" evidence="5">
    <location>
        <begin position="201"/>
        <end position="224"/>
    </location>
</feature>
<evidence type="ECO:0000259" key="6">
    <source>
        <dbReference type="PROSITE" id="PS51700"/>
    </source>
</evidence>
<dbReference type="GO" id="GO:0005737">
    <property type="term" value="C:cytoplasm"/>
    <property type="evidence" value="ECO:0007669"/>
    <property type="project" value="TreeGrafter"/>
</dbReference>
<dbReference type="STRING" id="329046.A0A1Y2C219"/>
<gene>
    <name evidence="7" type="ORF">BCR33DRAFT_719099</name>
</gene>
<dbReference type="GO" id="GO:0005634">
    <property type="term" value="C:nucleus"/>
    <property type="evidence" value="ECO:0007669"/>
    <property type="project" value="InterPro"/>
</dbReference>
<keyword evidence="8" id="KW-1185">Reference proteome</keyword>
<accession>A0A1Y2C219</accession>
<dbReference type="GO" id="GO:0004197">
    <property type="term" value="F:cysteine-type endopeptidase activity"/>
    <property type="evidence" value="ECO:0007669"/>
    <property type="project" value="InterPro"/>
</dbReference>
<dbReference type="GO" id="GO:0044732">
    <property type="term" value="C:mitotic spindle pole body"/>
    <property type="evidence" value="ECO:0007669"/>
    <property type="project" value="TreeGrafter"/>
</dbReference>
<comment type="caution">
    <text evidence="7">The sequence shown here is derived from an EMBL/GenBank/DDBJ whole genome shotgun (WGS) entry which is preliminary data.</text>
</comment>
<name>A0A1Y2C219_9FUNG</name>
<dbReference type="GO" id="GO:0072686">
    <property type="term" value="C:mitotic spindle"/>
    <property type="evidence" value="ECO:0007669"/>
    <property type="project" value="TreeGrafter"/>
</dbReference>
<protein>
    <recommendedName>
        <fullName evidence="2">separase</fullName>
        <ecNumber evidence="2">3.4.22.49</ecNumber>
    </recommendedName>
</protein>
<feature type="compositionally biased region" description="Low complexity" evidence="5">
    <location>
        <begin position="41"/>
        <end position="57"/>
    </location>
</feature>
<dbReference type="PANTHER" id="PTHR12792">
    <property type="entry name" value="EXTRA SPINDLE POLES 1-RELATED"/>
    <property type="match status" value="1"/>
</dbReference>
<evidence type="ECO:0000256" key="4">
    <source>
        <dbReference type="ARBA" id="ARBA00022829"/>
    </source>
</evidence>
<dbReference type="PANTHER" id="PTHR12792:SF0">
    <property type="entry name" value="SEPARIN"/>
    <property type="match status" value="1"/>
</dbReference>
<dbReference type="InterPro" id="IPR011990">
    <property type="entry name" value="TPR-like_helical_dom_sf"/>
</dbReference>
<sequence length="2053" mass="228121">MSSRTQPALSASTAPTSNAQSSTTSKARVVTSGRAKEATLKTAPKPKTTASKPSSAKQPAKPADNSLESILKSVEDYSQCTDVLADLVQQRLAPLLSLSAQAVPAEKVVKSRIPSKLKQPKANPVDTLAEAVNEMSIENVEPSRVSAVLPLELRALKSFALKLLATVSKTVQSVPTLKSDTSVELKSTAFAPVLESNALLKKPDSKRPSSASAPKSKSSTVRATGTTTAPTIIPNYFEIITKMCLNCATGLSNLESYEASLDSDYSKPINGRMGGRSYWNFEVEKALSNVITRLIESGQTTHAVMLLKNLHPRLSAPVEDLLPKVSLETSTAQPPPKKKVTTTIKPRTISTSSAAAKKSVVAEKPKEEAQFDIALLLVTTVENSTPSWVKSDSVIPCPPPSLVAATLFNALRCIVLPTYNKNHKTFESILLGEYGLYFWCNKLKAVDSGLAAKMFDAVFRSLHKAAAGYTDPVAVFSCKFLVLRFFIHSTSFSQDSFADMGLRSVLALEKSSMNIESLSSVISGYFDWVLDSIEAMKLPPTKINVKHVVLIDYCAQMSKKISAVKLQTRVAVLSRQIHKAVKEIDSPLSCLTGALITSIEVESFLSTASTLGSDLISEFELVNSSLKSFRNLLQSLTTPTLDMFTEITRVFNRILDAFKKATGADNVPALETKEILVNTLQCFDWWFQLGTVDPFSPLTRKLLPSIVTLHLAVFKMREKLLGSVGDVESAPELSDVIKVCLEFDYVDGLSWTSTTFYNVGSSWFRNGDFQVALVWLRTATDLLAKCWELSLEAKKSEYSPMLVKRHEAVAMCYHALHDAKNCESSYVKMLEHLIQSNYTSLSLDSSTRKSLEKMYKMVYFTGSIIRSPSLLVSGSTTTTKLVLLDFEVTFLMELAVETMSQELLSKLESLILASLALTEVELHPIRRAKFLIHKANLLRMKGKLSPDAIQLSHEAIDVFKNADNVWGDDIDLESKSKDLLAFAYMTHGICLSENGEYQAKPFRLSIELWKSALDGVPMFPTKFHDEDNFANRFASKEQTYHALATLAEFFGVLNQPLNQINSYRLMLRMLQLFEPKGGKLQETIRILSGVGRCYLSLGYTGKAGLALVQAQGLIEAEMNKPLHNLSVGSMWSLVYAHYLCNIGNSEKGLNIYENTMIRLDSKSETGMLHAFSKFVYSNLMYFKGNLAAAINEGSKSVRRLQRFFNVESNKSTLSTRLDISQMFFECCSWLGSLLVIRGSVPEAEYFFKQGLLIAESVKSFAFRNHFAEKLAELKYRRGYLEDSRKELSLSVSSRLQYESDSSSLEIVTSLMRQGDLQLKAEELDDAMELYTEANNILEKAMSSSAIASVEDLPPLSQVCETPREKNFAAASPKKSMKDVIDFKSSDASSKCYGLAYLRTEVTSKMGHVLDLHGKLEEAEKRVLLVQDSPQRGVEKAEYLHALSSIQYKKLLQSLTGNPLLEMFADSAFSVPWCVPPKTTNAKARKTLAALDRSVSQLEELLQQAFNCARSYAATHILYSVCHQLALLNVIRAYLTGGVSESTSKEIALACAFYLDQSKGVTGKREQLGVFCEKSLTTSDQSQVNSLEWTVAEFSDQIIDRIPSDWVVVSLSADPTMDDLYITRMTRKSVPVTFRLPMKRQAIREGEDDGFGLEILLAEIADIIATNNNTAKVAAEIVAQKRDQTREEKLEWWTKRRELDERLKDMMCHLEKYWIGGFKGLLIHDNFKESIYDIPFSEFKSSVEGLIVKAVAGKAKVKPLPLDPELCCMILKLGTEPDPLDVEDVLYYLMDAYQYAGCSIGYDEINIDSMESVLTEAISRFHRARLAIDEGRERQCLDVLPKHTVLVLDKKLQTIPWESLPCIRGTSVHRRRLVAAISKQDAFFVLNPGKDLVNTEKEFKGFVKSNSTWEGIIGRAPTELEFEEQLSSKSLFCKYFGHGAQRIRKLDKCAVTFLMGCSSGNSQHSANLTPALVSNLWDVTDGDIDRFSKTMFCHLGLANESVFPSNEKRNRKILSRHISQPRQCYNLTEAVAMSREGCELEYLIGAAPVVYGVP</sequence>
<dbReference type="OrthoDB" id="10255632at2759"/>
<dbReference type="GO" id="GO:0006508">
    <property type="term" value="P:proteolysis"/>
    <property type="evidence" value="ECO:0007669"/>
    <property type="project" value="InterPro"/>
</dbReference>
<evidence type="ECO:0000256" key="2">
    <source>
        <dbReference type="ARBA" id="ARBA00012489"/>
    </source>
</evidence>
<dbReference type="Pfam" id="PF03568">
    <property type="entry name" value="Separin_C"/>
    <property type="match status" value="1"/>
</dbReference>